<accession>A0ABT8T9M0</accession>
<evidence type="ECO:0000256" key="3">
    <source>
        <dbReference type="ARBA" id="ARBA00022801"/>
    </source>
</evidence>
<evidence type="ECO:0000256" key="2">
    <source>
        <dbReference type="ARBA" id="ARBA00022723"/>
    </source>
</evidence>
<proteinExistence type="inferred from homology"/>
<evidence type="ECO:0000256" key="1">
    <source>
        <dbReference type="ARBA" id="ARBA00022670"/>
    </source>
</evidence>
<keyword evidence="2" id="KW-0479">Metal-binding</keyword>
<dbReference type="InterPro" id="IPR001915">
    <property type="entry name" value="Peptidase_M48"/>
</dbReference>
<evidence type="ECO:0000259" key="7">
    <source>
        <dbReference type="Pfam" id="PF01435"/>
    </source>
</evidence>
<protein>
    <submittedName>
        <fullName evidence="8">M48 family metallopeptidase</fullName>
    </submittedName>
</protein>
<organism evidence="8 9">
    <name type="scientific">Campylobacter magnus</name>
    <dbReference type="NCBI Taxonomy" id="3026462"/>
    <lineage>
        <taxon>Bacteria</taxon>
        <taxon>Pseudomonadati</taxon>
        <taxon>Campylobacterota</taxon>
        <taxon>Epsilonproteobacteria</taxon>
        <taxon>Campylobacterales</taxon>
        <taxon>Campylobacteraceae</taxon>
        <taxon>Campylobacter</taxon>
    </lineage>
</organism>
<evidence type="ECO:0000256" key="5">
    <source>
        <dbReference type="ARBA" id="ARBA00023049"/>
    </source>
</evidence>
<keyword evidence="4 6" id="KW-0862">Zinc</keyword>
<evidence type="ECO:0000256" key="6">
    <source>
        <dbReference type="RuleBase" id="RU003983"/>
    </source>
</evidence>
<dbReference type="EMBL" id="JAULJQ010000008">
    <property type="protein sequence ID" value="MDO2409884.1"/>
    <property type="molecule type" value="Genomic_DNA"/>
</dbReference>
<dbReference type="CDD" id="cd07331">
    <property type="entry name" value="M48C_Oma1_like"/>
    <property type="match status" value="1"/>
</dbReference>
<dbReference type="PANTHER" id="PTHR22726:SF1">
    <property type="entry name" value="METALLOENDOPEPTIDASE OMA1, MITOCHONDRIAL"/>
    <property type="match status" value="1"/>
</dbReference>
<dbReference type="PROSITE" id="PS51257">
    <property type="entry name" value="PROKAR_LIPOPROTEIN"/>
    <property type="match status" value="1"/>
</dbReference>
<keyword evidence="5 6" id="KW-0482">Metalloprotease</keyword>
<dbReference type="RefSeq" id="WP_302244652.1">
    <property type="nucleotide sequence ID" value="NZ_JAULJQ010000008.1"/>
</dbReference>
<sequence length="246" mass="27246">MKVFKIILLFAVILGFGGCVSTTQTGRSQVMLMNESEELRIGEQARDEILKKANISHDPAMLAMLYRVGKKISLAAGKPEFKWEFYLINDKSKNAFCLPGGKVFVYTGLMQIISNDDELATVLGHETAHALLRHGAERSSMNSVRSGTGLMLAIIMQAAAPKYANIANNAFSIGSNALVMLPYSRSHELEADKYGVQLMIKAGYDPRYALSFWQKMSANKSSGNDFFSTHPSDEKRIKQIKELLAQ</sequence>
<keyword evidence="1 6" id="KW-0645">Protease</keyword>
<keyword evidence="9" id="KW-1185">Reference proteome</keyword>
<dbReference type="PANTHER" id="PTHR22726">
    <property type="entry name" value="METALLOENDOPEPTIDASE OMA1"/>
    <property type="match status" value="1"/>
</dbReference>
<gene>
    <name evidence="8" type="ORF">Q2362_07205</name>
</gene>
<keyword evidence="3 6" id="KW-0378">Hydrolase</keyword>
<dbReference type="Proteomes" id="UP001171111">
    <property type="component" value="Unassembled WGS sequence"/>
</dbReference>
<dbReference type="InterPro" id="IPR051156">
    <property type="entry name" value="Mito/Outer_Membr_Metalloprot"/>
</dbReference>
<evidence type="ECO:0000313" key="8">
    <source>
        <dbReference type="EMBL" id="MDO2409884.1"/>
    </source>
</evidence>
<comment type="cofactor">
    <cofactor evidence="6">
        <name>Zn(2+)</name>
        <dbReference type="ChEBI" id="CHEBI:29105"/>
    </cofactor>
    <text evidence="6">Binds 1 zinc ion per subunit.</text>
</comment>
<reference evidence="8 9" key="1">
    <citation type="submission" date="2023-06" db="EMBL/GenBank/DDBJ databases">
        <title>Campylobacter magnum sp. nov., isolated from cecal contents of domestic pigs (Sus scrofa domesticus).</title>
        <authorList>
            <person name="Papic B."/>
            <person name="Gruntar I."/>
        </authorList>
    </citation>
    <scope>NUCLEOTIDE SEQUENCE [LARGE SCALE GENOMIC DNA]</scope>
    <source>
        <strain evidence="9">34484-21</strain>
    </source>
</reference>
<evidence type="ECO:0000313" key="9">
    <source>
        <dbReference type="Proteomes" id="UP001171111"/>
    </source>
</evidence>
<name>A0ABT8T9M0_9BACT</name>
<comment type="caution">
    <text evidence="8">The sequence shown here is derived from an EMBL/GenBank/DDBJ whole genome shotgun (WGS) entry which is preliminary data.</text>
</comment>
<dbReference type="Gene3D" id="3.30.2010.10">
    <property type="entry name" value="Metalloproteases ('zincins'), catalytic domain"/>
    <property type="match status" value="1"/>
</dbReference>
<dbReference type="Pfam" id="PF01435">
    <property type="entry name" value="Peptidase_M48"/>
    <property type="match status" value="1"/>
</dbReference>
<evidence type="ECO:0000256" key="4">
    <source>
        <dbReference type="ARBA" id="ARBA00022833"/>
    </source>
</evidence>
<comment type="similarity">
    <text evidence="6">Belongs to the peptidase M48 family.</text>
</comment>
<feature type="domain" description="Peptidase M48" evidence="7">
    <location>
        <begin position="65"/>
        <end position="242"/>
    </location>
</feature>